<dbReference type="EMBL" id="CP003344">
    <property type="protein sequence ID" value="AGA68256.1"/>
    <property type="molecule type" value="Genomic_DNA"/>
</dbReference>
<dbReference type="eggNOG" id="COG1024">
    <property type="taxonomic scope" value="Bacteria"/>
</dbReference>
<dbReference type="PANTHER" id="PTHR48075:SF7">
    <property type="entry name" value="3-HYDROXYACYL-COA DEHYDROGENASE-RELATED"/>
    <property type="match status" value="1"/>
</dbReference>
<accession>L0F6H1</accession>
<organism evidence="8 9">
    <name type="scientific">Desulfitobacterium dichloroeliminans (strain LMG P-21439 / DCA1)</name>
    <dbReference type="NCBI Taxonomy" id="871963"/>
    <lineage>
        <taxon>Bacteria</taxon>
        <taxon>Bacillati</taxon>
        <taxon>Bacillota</taxon>
        <taxon>Clostridia</taxon>
        <taxon>Eubacteriales</taxon>
        <taxon>Desulfitobacteriaceae</taxon>
        <taxon>Desulfitobacterium</taxon>
    </lineage>
</organism>
<dbReference type="GO" id="GO:0070403">
    <property type="term" value="F:NAD+ binding"/>
    <property type="evidence" value="ECO:0007669"/>
    <property type="project" value="InterPro"/>
</dbReference>
<dbReference type="Pfam" id="PF16113">
    <property type="entry name" value="ECH_2"/>
    <property type="match status" value="1"/>
</dbReference>
<keyword evidence="9" id="KW-1185">Reference proteome</keyword>
<dbReference type="OrthoDB" id="9771883at2"/>
<dbReference type="InterPro" id="IPR006108">
    <property type="entry name" value="3HC_DH_C"/>
</dbReference>
<evidence type="ECO:0000259" key="7">
    <source>
        <dbReference type="Pfam" id="PF16113"/>
    </source>
</evidence>
<feature type="domain" description="Enoyl-CoA hydratase/isomerase" evidence="7">
    <location>
        <begin position="473"/>
        <end position="615"/>
    </location>
</feature>
<feature type="domain" description="3-hydroxyacyl-CoA dehydrogenase NAD binding" evidence="6">
    <location>
        <begin position="7"/>
        <end position="204"/>
    </location>
</feature>
<evidence type="ECO:0000313" key="8">
    <source>
        <dbReference type="EMBL" id="AGA68256.1"/>
    </source>
</evidence>
<evidence type="ECO:0000259" key="5">
    <source>
        <dbReference type="Pfam" id="PF00725"/>
    </source>
</evidence>
<comment type="catalytic activity">
    <reaction evidence="4">
        <text>a (3S)-3-hydroxyacyl-CoA + NAD(+) = a 3-oxoacyl-CoA + NADH + H(+)</text>
        <dbReference type="Rhea" id="RHEA:22432"/>
        <dbReference type="ChEBI" id="CHEBI:15378"/>
        <dbReference type="ChEBI" id="CHEBI:57318"/>
        <dbReference type="ChEBI" id="CHEBI:57540"/>
        <dbReference type="ChEBI" id="CHEBI:57945"/>
        <dbReference type="ChEBI" id="CHEBI:90726"/>
        <dbReference type="EC" id="1.1.1.35"/>
    </reaction>
</comment>
<dbReference type="InterPro" id="IPR045004">
    <property type="entry name" value="ECH_dom"/>
</dbReference>
<sequence length="777" mass="85800">MSYYVQKAAVLGAGVMGSGIAGLLASVGIRVVLLDVVPNELTEEEKGKGLTKESPQFRNKFAIAALERILNPKTMMLYKKESAALINTGNMTDNMDMISDCDWIIEVVVERLDIKKQVMKEVEKHRRPGSIVSTNTSGVSIREITKDMPKEFRQHFLGTHFFNPPRFMRLFEMIVLEDTLPEVKECIVNLARNTLGKGVVFAKDTPNFIGNRIASMSSAEVLRLMIRYDFTIPLVDQLTGEVMGKAKSATFGTADLVGIDVFTNVAGNVINSMDDPKEKELFTHPGFVHELVKAGALGNKTKHGFYKRISKKESMYWDYKEKEYKPYLPTVPEAVKKALASDNKFAAIVYGEAPENKFIWDHTKALLLYSSAKVPEITEDFKMIDKAMKWGYNWEKGPFQIWDAIDPQRSIARMKDEGESVPAWVEQHLKDNGGCFYNKDTGIDFAYINLSNQGAPPVAANEDATLRDIGDGVLCLEFHSKGNSISDKTMEMLRTATEELKKDWIGLVIGNRSKNFSAGANLVGIATLAKERKWDSISEHVKVLQSVNMALKYAPKPVVAAPYGMTVGGGAECVLHSSYAVPHAELYMGLVEVGVGLVPSGGGCKECLLRSAERAGGATSKSLLPVLRSAWRGIVTGSVSANAFDAVDKGFLRQETRIILNPDALIDEAKKSVIELASKGYLPPKPSKVLLLGDYGRAVFFSEIEGMRGGGYMSEYDMHIAKKIAFILTGGNAVNGTLADEQYILDLEREAFVSLCGEEKTQERIEYMLNNGKPLRN</sequence>
<dbReference type="Proteomes" id="UP000010797">
    <property type="component" value="Chromosome"/>
</dbReference>
<evidence type="ECO:0000256" key="1">
    <source>
        <dbReference type="ARBA" id="ARBA00009463"/>
    </source>
</evidence>
<dbReference type="SUPFAM" id="SSF52096">
    <property type="entry name" value="ClpP/crotonase"/>
    <property type="match status" value="1"/>
</dbReference>
<dbReference type="Gene3D" id="1.10.1040.50">
    <property type="match status" value="1"/>
</dbReference>
<evidence type="ECO:0000256" key="4">
    <source>
        <dbReference type="ARBA" id="ARBA00049556"/>
    </source>
</evidence>
<dbReference type="eggNOG" id="COG1250">
    <property type="taxonomic scope" value="Bacteria"/>
</dbReference>
<dbReference type="KEGG" id="ddl:Desdi_0729"/>
<dbReference type="PANTHER" id="PTHR48075">
    <property type="entry name" value="3-HYDROXYACYL-COA DEHYDROGENASE FAMILY PROTEIN"/>
    <property type="match status" value="1"/>
</dbReference>
<dbReference type="SUPFAM" id="SSF48179">
    <property type="entry name" value="6-phosphogluconate dehydrogenase C-terminal domain-like"/>
    <property type="match status" value="2"/>
</dbReference>
<keyword evidence="2" id="KW-0560">Oxidoreductase</keyword>
<dbReference type="Gene3D" id="3.40.50.720">
    <property type="entry name" value="NAD(P)-binding Rossmann-like Domain"/>
    <property type="match status" value="1"/>
</dbReference>
<dbReference type="Gene3D" id="3.90.226.10">
    <property type="entry name" value="2-enoyl-CoA Hydratase, Chain A, domain 1"/>
    <property type="match status" value="1"/>
</dbReference>
<dbReference type="Pfam" id="PF00725">
    <property type="entry name" value="3HCDH"/>
    <property type="match status" value="1"/>
</dbReference>
<evidence type="ECO:0000256" key="3">
    <source>
        <dbReference type="ARBA" id="ARBA00023027"/>
    </source>
</evidence>
<protein>
    <submittedName>
        <fullName evidence="8">3-hydroxyacyl-CoA dehydrogenase</fullName>
    </submittedName>
</protein>
<proteinExistence type="inferred from homology"/>
<evidence type="ECO:0000256" key="2">
    <source>
        <dbReference type="ARBA" id="ARBA00023002"/>
    </source>
</evidence>
<dbReference type="AlphaFoldDB" id="L0F6H1"/>
<evidence type="ECO:0000313" key="9">
    <source>
        <dbReference type="Proteomes" id="UP000010797"/>
    </source>
</evidence>
<dbReference type="Pfam" id="PF02737">
    <property type="entry name" value="3HCDH_N"/>
    <property type="match status" value="1"/>
</dbReference>
<dbReference type="SUPFAM" id="SSF51735">
    <property type="entry name" value="NAD(P)-binding Rossmann-fold domains"/>
    <property type="match status" value="1"/>
</dbReference>
<name>L0F6H1_DESDL</name>
<dbReference type="CDD" id="cd06558">
    <property type="entry name" value="crotonase-like"/>
    <property type="match status" value="1"/>
</dbReference>
<gene>
    <name evidence="8" type="ordered locus">Desdi_0729</name>
</gene>
<dbReference type="RefSeq" id="WP_015261258.1">
    <property type="nucleotide sequence ID" value="NC_019903.1"/>
</dbReference>
<dbReference type="InterPro" id="IPR006176">
    <property type="entry name" value="3-OHacyl-CoA_DH_NAD-bd"/>
</dbReference>
<dbReference type="GO" id="GO:0003857">
    <property type="term" value="F:(3S)-3-hydroxyacyl-CoA dehydrogenase (NAD+) activity"/>
    <property type="evidence" value="ECO:0007669"/>
    <property type="project" value="UniProtKB-EC"/>
</dbReference>
<dbReference type="HOGENOM" id="CLU_010448_0_0_9"/>
<dbReference type="InterPro" id="IPR008927">
    <property type="entry name" value="6-PGluconate_DH-like_C_sf"/>
</dbReference>
<keyword evidence="3" id="KW-0520">NAD</keyword>
<dbReference type="InterPro" id="IPR029045">
    <property type="entry name" value="ClpP/crotonase-like_dom_sf"/>
</dbReference>
<comment type="similarity">
    <text evidence="1">Belongs to the 3-hydroxyacyl-CoA dehydrogenase family.</text>
</comment>
<feature type="domain" description="3-hydroxyacyl-CoA dehydrogenase C-terminal" evidence="5">
    <location>
        <begin position="208"/>
        <end position="307"/>
    </location>
</feature>
<reference evidence="9" key="1">
    <citation type="submission" date="2012-02" db="EMBL/GenBank/DDBJ databases">
        <title>Complete sequence of Desulfitobacterium dichloroeliminans LMG P-21439.</title>
        <authorList>
            <person name="Lucas S."/>
            <person name="Han J."/>
            <person name="Lapidus A."/>
            <person name="Cheng J.-F."/>
            <person name="Goodwin L."/>
            <person name="Pitluck S."/>
            <person name="Peters L."/>
            <person name="Ovchinnikova G."/>
            <person name="Teshima H."/>
            <person name="Detter J.C."/>
            <person name="Han C."/>
            <person name="Tapia R."/>
            <person name="Land M."/>
            <person name="Hauser L."/>
            <person name="Kyrpides N."/>
            <person name="Ivanova N."/>
            <person name="Pagani I."/>
            <person name="Kruse T."/>
            <person name="de Vos W.M."/>
            <person name="Boon N."/>
            <person name="Smidt H."/>
            <person name="Woyke T."/>
        </authorList>
    </citation>
    <scope>NUCLEOTIDE SEQUENCE [LARGE SCALE GENOMIC DNA]</scope>
    <source>
        <strain evidence="9">LMG P-21439 / DCA1</strain>
    </source>
</reference>
<evidence type="ECO:0000259" key="6">
    <source>
        <dbReference type="Pfam" id="PF02737"/>
    </source>
</evidence>
<dbReference type="GO" id="GO:0006631">
    <property type="term" value="P:fatty acid metabolic process"/>
    <property type="evidence" value="ECO:0007669"/>
    <property type="project" value="InterPro"/>
</dbReference>
<dbReference type="InterPro" id="IPR036291">
    <property type="entry name" value="NAD(P)-bd_dom_sf"/>
</dbReference>
<dbReference type="STRING" id="871963.Desdi_0729"/>